<reference evidence="3 4" key="1">
    <citation type="submission" date="2014-07" db="EMBL/GenBank/DDBJ databases">
        <title>Draft genome of Clostridium celerecrescens 152B isolated from sediments associated with methane hydrate from Krishna Godavari basin.</title>
        <authorList>
            <person name="Honkalas V.S."/>
            <person name="Dabir A.P."/>
            <person name="Arora P."/>
            <person name="Dhakephalkar P.K."/>
        </authorList>
    </citation>
    <scope>NUCLEOTIDE SEQUENCE [LARGE SCALE GENOMIC DNA]</scope>
    <source>
        <strain evidence="3 4">152B</strain>
    </source>
</reference>
<evidence type="ECO:0000313" key="4">
    <source>
        <dbReference type="Proteomes" id="UP000028525"/>
    </source>
</evidence>
<dbReference type="AlphaFoldDB" id="A0A084JS85"/>
<dbReference type="RefSeq" id="WP_038277226.1">
    <property type="nucleotide sequence ID" value="NZ_JPME01000002.1"/>
</dbReference>
<dbReference type="Gene3D" id="1.20.1050.140">
    <property type="match status" value="1"/>
</dbReference>
<evidence type="ECO:0000259" key="2">
    <source>
        <dbReference type="Pfam" id="PF02754"/>
    </source>
</evidence>
<keyword evidence="1" id="KW-0560">Oxidoreductase</keyword>
<dbReference type="EMBL" id="JPME01000002">
    <property type="protein sequence ID" value="KEZ91819.1"/>
    <property type="molecule type" value="Genomic_DNA"/>
</dbReference>
<dbReference type="PANTHER" id="PTHR42947">
    <property type="entry name" value="COB--COM HETERODISULFIDE REDUCTASE SUBUNIT B 1"/>
    <property type="match status" value="1"/>
</dbReference>
<evidence type="ECO:0000313" key="3">
    <source>
        <dbReference type="EMBL" id="KEZ91819.1"/>
    </source>
</evidence>
<dbReference type="Pfam" id="PF02754">
    <property type="entry name" value="CCG"/>
    <property type="match status" value="2"/>
</dbReference>
<dbReference type="Proteomes" id="UP000028525">
    <property type="component" value="Unassembled WGS sequence"/>
</dbReference>
<dbReference type="PANTHER" id="PTHR42947:SF1">
    <property type="entry name" value="COB--COM HETERODISULFIDE REDUCTASE SUBUNIT B 1"/>
    <property type="match status" value="1"/>
</dbReference>
<dbReference type="GO" id="GO:0016491">
    <property type="term" value="F:oxidoreductase activity"/>
    <property type="evidence" value="ECO:0007669"/>
    <property type="project" value="UniProtKB-KW"/>
</dbReference>
<evidence type="ECO:0000256" key="1">
    <source>
        <dbReference type="ARBA" id="ARBA00023002"/>
    </source>
</evidence>
<dbReference type="STRING" id="29354.IO98_01175"/>
<proteinExistence type="predicted"/>
<name>A0A084JS85_9FIRM</name>
<feature type="domain" description="Cysteine-rich" evidence="2">
    <location>
        <begin position="149"/>
        <end position="235"/>
    </location>
</feature>
<sequence>MVYSYYPGCTLKTKAKKLDRYARDCAQIFEIELEEIEDWQCCGGVYPGMADELATRLSPVRALREAGDKKQDLVTVCSACHHVIKRVNEDVKTSGEIRRKINAYLEPENGYEGETKVIHYLELLRDRIGFDRIREKVKQPLNGKKIAPYYGCLLLRPYDVMNFDDPENPSIMEEFLLAIGAKPVHYALKNECCGGYVTMEDEEFASKKSSSIMEAAMDQGAESMITACPLCKYNLENSGLKNGIPVYYFTELLAEALGVKEQEEGT</sequence>
<accession>A0A084JS85</accession>
<feature type="domain" description="Cysteine-rich" evidence="2">
    <location>
        <begin position="4"/>
        <end position="85"/>
    </location>
</feature>
<gene>
    <name evidence="3" type="ORF">IO98_01175</name>
</gene>
<dbReference type="InterPro" id="IPR051278">
    <property type="entry name" value="HdrB/HdrD_reductase"/>
</dbReference>
<protein>
    <submittedName>
        <fullName evidence="3">Disulfide reductase</fullName>
    </submittedName>
</protein>
<keyword evidence="4" id="KW-1185">Reference proteome</keyword>
<dbReference type="InterPro" id="IPR004017">
    <property type="entry name" value="Cys_rich_dom"/>
</dbReference>
<organism evidence="3 4">
    <name type="scientific">Lacrimispora celerecrescens</name>
    <dbReference type="NCBI Taxonomy" id="29354"/>
    <lineage>
        <taxon>Bacteria</taxon>
        <taxon>Bacillati</taxon>
        <taxon>Bacillota</taxon>
        <taxon>Clostridia</taxon>
        <taxon>Lachnospirales</taxon>
        <taxon>Lachnospiraceae</taxon>
        <taxon>Lacrimispora</taxon>
    </lineage>
</organism>
<dbReference type="OrthoDB" id="9777685at2"/>
<comment type="caution">
    <text evidence="3">The sequence shown here is derived from an EMBL/GenBank/DDBJ whole genome shotgun (WGS) entry which is preliminary data.</text>
</comment>